<evidence type="ECO:0000313" key="1">
    <source>
        <dbReference type="EMBL" id="RID84986.1"/>
    </source>
</evidence>
<dbReference type="Proteomes" id="UP000265816">
    <property type="component" value="Unassembled WGS sequence"/>
</dbReference>
<dbReference type="AlphaFoldDB" id="A0A398BBB6"/>
<dbReference type="InterPro" id="IPR036916">
    <property type="entry name" value="Sda_sf"/>
</dbReference>
<reference evidence="1 2" key="1">
    <citation type="submission" date="2018-08" db="EMBL/GenBank/DDBJ databases">
        <title>Bacillus jemisoniae sp. nov., Bacillus chryseoplanitiae sp. nov., Bacillus resnikiae sp. nov., and Bacillus frankliniae sp. nov., isolated from Viking spacecraft and associated surfaces.</title>
        <authorList>
            <person name="Seuylemezian A."/>
            <person name="Vaishampayan P."/>
        </authorList>
    </citation>
    <scope>NUCLEOTIDE SEQUENCE [LARGE SCALE GENOMIC DNA]</scope>
    <source>
        <strain evidence="1 2">JJ-247</strain>
    </source>
</reference>
<dbReference type="Pfam" id="PF08970">
    <property type="entry name" value="Sda"/>
    <property type="match status" value="1"/>
</dbReference>
<dbReference type="Gene3D" id="1.10.287.1100">
    <property type="entry name" value="Sporulation inhibitor A"/>
    <property type="match status" value="1"/>
</dbReference>
<dbReference type="InterPro" id="IPR015064">
    <property type="entry name" value="Sda"/>
</dbReference>
<protein>
    <submittedName>
        <fullName evidence="1">Sporulation histidine kinase inhibitor Sda</fullName>
    </submittedName>
</protein>
<proteinExistence type="predicted"/>
<name>A0A398BBB6_9BACI</name>
<dbReference type="EMBL" id="QWVT01000018">
    <property type="protein sequence ID" value="RID84986.1"/>
    <property type="molecule type" value="Genomic_DNA"/>
</dbReference>
<accession>A0A398BBB6</accession>
<gene>
    <name evidence="1" type="ORF">D1970_10945</name>
</gene>
<keyword evidence="2" id="KW-1185">Reference proteome</keyword>
<sequence>MGALSDEELYYAYQKAISLGLDEEFILMLLEEMEIRGLKPKKQYILN</sequence>
<dbReference type="SUPFAM" id="SSF100985">
    <property type="entry name" value="Sporulation inhibitor Sda"/>
    <property type="match status" value="1"/>
</dbReference>
<organism evidence="1 2">
    <name type="scientific">Mesobacillus zeae</name>
    <dbReference type="NCBI Taxonomy" id="1917180"/>
    <lineage>
        <taxon>Bacteria</taxon>
        <taxon>Bacillati</taxon>
        <taxon>Bacillota</taxon>
        <taxon>Bacilli</taxon>
        <taxon>Bacillales</taxon>
        <taxon>Bacillaceae</taxon>
        <taxon>Mesobacillus</taxon>
    </lineage>
</organism>
<comment type="caution">
    <text evidence="1">The sequence shown here is derived from an EMBL/GenBank/DDBJ whole genome shotgun (WGS) entry which is preliminary data.</text>
</comment>
<evidence type="ECO:0000313" key="2">
    <source>
        <dbReference type="Proteomes" id="UP000265816"/>
    </source>
</evidence>